<dbReference type="AlphaFoldDB" id="A0AAD8NDT9"/>
<organism evidence="3 4">
    <name type="scientific">Heracleum sosnowskyi</name>
    <dbReference type="NCBI Taxonomy" id="360622"/>
    <lineage>
        <taxon>Eukaryota</taxon>
        <taxon>Viridiplantae</taxon>
        <taxon>Streptophyta</taxon>
        <taxon>Embryophyta</taxon>
        <taxon>Tracheophyta</taxon>
        <taxon>Spermatophyta</taxon>
        <taxon>Magnoliopsida</taxon>
        <taxon>eudicotyledons</taxon>
        <taxon>Gunneridae</taxon>
        <taxon>Pentapetalae</taxon>
        <taxon>asterids</taxon>
        <taxon>campanulids</taxon>
        <taxon>Apiales</taxon>
        <taxon>Apiaceae</taxon>
        <taxon>Apioideae</taxon>
        <taxon>apioid superclade</taxon>
        <taxon>Tordylieae</taxon>
        <taxon>Tordyliinae</taxon>
        <taxon>Heracleum</taxon>
    </lineage>
</organism>
<dbReference type="Pfam" id="PF00226">
    <property type="entry name" value="DnaJ"/>
    <property type="match status" value="1"/>
</dbReference>
<feature type="region of interest" description="Disordered" evidence="1">
    <location>
        <begin position="134"/>
        <end position="205"/>
    </location>
</feature>
<dbReference type="InterPro" id="IPR036869">
    <property type="entry name" value="J_dom_sf"/>
</dbReference>
<dbReference type="Proteomes" id="UP001237642">
    <property type="component" value="Unassembled WGS sequence"/>
</dbReference>
<dbReference type="SMART" id="SM00271">
    <property type="entry name" value="DnaJ"/>
    <property type="match status" value="1"/>
</dbReference>
<dbReference type="PROSITE" id="PS50076">
    <property type="entry name" value="DNAJ_2"/>
    <property type="match status" value="1"/>
</dbReference>
<gene>
    <name evidence="3" type="ORF">POM88_003738</name>
</gene>
<reference evidence="3" key="1">
    <citation type="submission" date="2023-02" db="EMBL/GenBank/DDBJ databases">
        <title>Genome of toxic invasive species Heracleum sosnowskyi carries increased number of genes despite the absence of recent whole-genome duplications.</title>
        <authorList>
            <person name="Schelkunov M."/>
            <person name="Shtratnikova V."/>
            <person name="Makarenko M."/>
            <person name="Klepikova A."/>
            <person name="Omelchenko D."/>
            <person name="Novikova G."/>
            <person name="Obukhova E."/>
            <person name="Bogdanov V."/>
            <person name="Penin A."/>
            <person name="Logacheva M."/>
        </authorList>
    </citation>
    <scope>NUCLEOTIDE SEQUENCE</scope>
    <source>
        <strain evidence="3">Hsosn_3</strain>
        <tissue evidence="3">Leaf</tissue>
    </source>
</reference>
<protein>
    <submittedName>
        <fullName evidence="3">Chaperone protein dnaJ 49</fullName>
    </submittedName>
</protein>
<reference evidence="3" key="2">
    <citation type="submission" date="2023-05" db="EMBL/GenBank/DDBJ databases">
        <authorList>
            <person name="Schelkunov M.I."/>
        </authorList>
    </citation>
    <scope>NUCLEOTIDE SEQUENCE</scope>
    <source>
        <strain evidence="3">Hsosn_3</strain>
        <tissue evidence="3">Leaf</tissue>
    </source>
</reference>
<dbReference type="Gene3D" id="1.10.287.110">
    <property type="entry name" value="DnaJ domain"/>
    <property type="match status" value="1"/>
</dbReference>
<dbReference type="InterPro" id="IPR001623">
    <property type="entry name" value="DnaJ_domain"/>
</dbReference>
<name>A0AAD8NDT9_9APIA</name>
<sequence>MECNRDEAERAKEIAEKKFLANDVAGAKKFAIKARSLYPRIDGISQLLATIDVFIYADNKINGEVDWYGVLGVNPLDTEDVIRKSFRKLVLMLHPDKNNASGANGAFLLVSEAWELLSDKTKRSAYDRITSLHRSQHNVQPQCASTTAAPPPAPAQNGFHNSTEGSEKKVPQDNCKKKTASNDSSKPPYGPPPSRNKQSAVPHPLTNKNQLMPLVLHLMNINPTQFLLRLINIIEVLLHVMNINPTQFLLRLINTIEVLLHFFIPQREIVHFYSIS</sequence>
<dbReference type="SUPFAM" id="SSF46565">
    <property type="entry name" value="Chaperone J-domain"/>
    <property type="match status" value="1"/>
</dbReference>
<keyword evidence="4" id="KW-1185">Reference proteome</keyword>
<dbReference type="PANTHER" id="PTHR44137">
    <property type="entry name" value="BNAC03G44070D PROTEIN"/>
    <property type="match status" value="1"/>
</dbReference>
<evidence type="ECO:0000256" key="1">
    <source>
        <dbReference type="SAM" id="MobiDB-lite"/>
    </source>
</evidence>
<dbReference type="PRINTS" id="PR00625">
    <property type="entry name" value="JDOMAIN"/>
</dbReference>
<dbReference type="CDD" id="cd06257">
    <property type="entry name" value="DnaJ"/>
    <property type="match status" value="1"/>
</dbReference>
<comment type="caution">
    <text evidence="3">The sequence shown here is derived from an EMBL/GenBank/DDBJ whole genome shotgun (WGS) entry which is preliminary data.</text>
</comment>
<evidence type="ECO:0000259" key="2">
    <source>
        <dbReference type="PROSITE" id="PS50076"/>
    </source>
</evidence>
<feature type="domain" description="J" evidence="2">
    <location>
        <begin position="66"/>
        <end position="130"/>
    </location>
</feature>
<dbReference type="EMBL" id="JAUIZM010000001">
    <property type="protein sequence ID" value="KAK1404133.1"/>
    <property type="molecule type" value="Genomic_DNA"/>
</dbReference>
<feature type="compositionally biased region" description="Polar residues" evidence="1">
    <location>
        <begin position="137"/>
        <end position="147"/>
    </location>
</feature>
<dbReference type="PANTHER" id="PTHR44137:SF32">
    <property type="entry name" value="DNAJ HEAT SHOCK AMINO-TERMINAL DOMAIN PROTEIN"/>
    <property type="match status" value="1"/>
</dbReference>
<feature type="compositionally biased region" description="Basic and acidic residues" evidence="1">
    <location>
        <begin position="165"/>
        <end position="176"/>
    </location>
</feature>
<evidence type="ECO:0000313" key="4">
    <source>
        <dbReference type="Proteomes" id="UP001237642"/>
    </source>
</evidence>
<accession>A0AAD8NDT9</accession>
<evidence type="ECO:0000313" key="3">
    <source>
        <dbReference type="EMBL" id="KAK1404133.1"/>
    </source>
</evidence>
<proteinExistence type="predicted"/>